<gene>
    <name evidence="6" type="ORF">GCM10011489_29010</name>
</gene>
<dbReference type="FunFam" id="3.40.50.720:FF:000084">
    <property type="entry name" value="Short-chain dehydrogenase reductase"/>
    <property type="match status" value="1"/>
</dbReference>
<evidence type="ECO:0000256" key="1">
    <source>
        <dbReference type="ARBA" id="ARBA00006484"/>
    </source>
</evidence>
<comment type="similarity">
    <text evidence="1">Belongs to the short-chain dehydrogenases/reductases (SDR) family.</text>
</comment>
<keyword evidence="5" id="KW-0753">Steroid metabolism</keyword>
<dbReference type="PANTHER" id="PTHR43180:SF28">
    <property type="entry name" value="NAD(P)-BINDING ROSSMANN-FOLD SUPERFAMILY PROTEIN"/>
    <property type="match status" value="1"/>
</dbReference>
<dbReference type="PANTHER" id="PTHR43180">
    <property type="entry name" value="3-OXOACYL-(ACYL-CARRIER-PROTEIN) REDUCTASE (AFU_ORTHOLOGUE AFUA_6G11210)"/>
    <property type="match status" value="1"/>
</dbReference>
<proteinExistence type="inferred from homology"/>
<evidence type="ECO:0000256" key="5">
    <source>
        <dbReference type="ARBA" id="ARBA00023221"/>
    </source>
</evidence>
<evidence type="ECO:0000256" key="2">
    <source>
        <dbReference type="ARBA" id="ARBA00023002"/>
    </source>
</evidence>
<keyword evidence="2" id="KW-0560">Oxidoreductase</keyword>
<dbReference type="PRINTS" id="PR00081">
    <property type="entry name" value="GDHRDH"/>
</dbReference>
<dbReference type="InterPro" id="IPR036291">
    <property type="entry name" value="NAD(P)-bd_dom_sf"/>
</dbReference>
<dbReference type="SUPFAM" id="SSF51735">
    <property type="entry name" value="NAD(P)-binding Rossmann-fold domains"/>
    <property type="match status" value="1"/>
</dbReference>
<dbReference type="GO" id="GO:0016491">
    <property type="term" value="F:oxidoreductase activity"/>
    <property type="evidence" value="ECO:0007669"/>
    <property type="project" value="UniProtKB-KW"/>
</dbReference>
<evidence type="ECO:0000256" key="3">
    <source>
        <dbReference type="ARBA" id="ARBA00023027"/>
    </source>
</evidence>
<keyword evidence="4" id="KW-0443">Lipid metabolism</keyword>
<accession>A0A916TC16</accession>
<organism evidence="6 7">
    <name type="scientific">Gordonia jinhuaensis</name>
    <dbReference type="NCBI Taxonomy" id="1517702"/>
    <lineage>
        <taxon>Bacteria</taxon>
        <taxon>Bacillati</taxon>
        <taxon>Actinomycetota</taxon>
        <taxon>Actinomycetes</taxon>
        <taxon>Mycobacteriales</taxon>
        <taxon>Gordoniaceae</taxon>
        <taxon>Gordonia</taxon>
    </lineage>
</organism>
<evidence type="ECO:0000313" key="7">
    <source>
        <dbReference type="Proteomes" id="UP000621454"/>
    </source>
</evidence>
<name>A0A916TC16_9ACTN</name>
<dbReference type="Pfam" id="PF13561">
    <property type="entry name" value="adh_short_C2"/>
    <property type="match status" value="1"/>
</dbReference>
<dbReference type="EMBL" id="BMGC01000023">
    <property type="protein sequence ID" value="GGB39533.1"/>
    <property type="molecule type" value="Genomic_DNA"/>
</dbReference>
<dbReference type="InterPro" id="IPR020904">
    <property type="entry name" value="Sc_DH/Rdtase_CS"/>
</dbReference>
<dbReference type="Proteomes" id="UP000621454">
    <property type="component" value="Unassembled WGS sequence"/>
</dbReference>
<dbReference type="InterPro" id="IPR002347">
    <property type="entry name" value="SDR_fam"/>
</dbReference>
<evidence type="ECO:0000256" key="4">
    <source>
        <dbReference type="ARBA" id="ARBA00023098"/>
    </source>
</evidence>
<keyword evidence="3" id="KW-0520">NAD</keyword>
<evidence type="ECO:0000313" key="6">
    <source>
        <dbReference type="EMBL" id="GGB39533.1"/>
    </source>
</evidence>
<keyword evidence="7" id="KW-1185">Reference proteome</keyword>
<dbReference type="GO" id="GO:0008202">
    <property type="term" value="P:steroid metabolic process"/>
    <property type="evidence" value="ECO:0007669"/>
    <property type="project" value="UniProtKB-KW"/>
</dbReference>
<dbReference type="PROSITE" id="PS00061">
    <property type="entry name" value="ADH_SHORT"/>
    <property type="match status" value="1"/>
</dbReference>
<comment type="caution">
    <text evidence="6">The sequence shown here is derived from an EMBL/GenBank/DDBJ whole genome shotgun (WGS) entry which is preliminary data.</text>
</comment>
<dbReference type="AlphaFoldDB" id="A0A916TC16"/>
<dbReference type="NCBIfam" id="NF005559">
    <property type="entry name" value="PRK07231.1"/>
    <property type="match status" value="1"/>
</dbReference>
<dbReference type="RefSeq" id="WP_188587295.1">
    <property type="nucleotide sequence ID" value="NZ_BMGC01000023.1"/>
</dbReference>
<protein>
    <submittedName>
        <fullName evidence="6">3-alpha-hydroxysteroid dehydrogenase</fullName>
    </submittedName>
</protein>
<dbReference type="PRINTS" id="PR00080">
    <property type="entry name" value="SDRFAMILY"/>
</dbReference>
<dbReference type="Gene3D" id="3.40.50.720">
    <property type="entry name" value="NAD(P)-binding Rossmann-like Domain"/>
    <property type="match status" value="1"/>
</dbReference>
<sequence length="263" mass="26569">MTTPVAISTVATSTNGGRLAGKVALISGGSRGMGASHARALVAQGARVVIGDLLDDDGAALVAELGESNAVFVHLDVTSEESWAHAVDVTTSTFGRLDVLINNAGIFTRGSVEDADPAQFATTIDVDLNGVFLGMHVAIGALRAAGGGSIINISSIAGLTGFKNRAAYAAAKWGVQGLTKTAALELGGDNIRVNSIHPGSVRTPLTAGLERGFDQIPLGRDAAPEEISALVVYLASDESAFVSGATIAIDGGETAGNNMRADA</sequence>
<reference evidence="6" key="2">
    <citation type="submission" date="2020-09" db="EMBL/GenBank/DDBJ databases">
        <authorList>
            <person name="Sun Q."/>
            <person name="Zhou Y."/>
        </authorList>
    </citation>
    <scope>NUCLEOTIDE SEQUENCE</scope>
    <source>
        <strain evidence="6">CGMCC 1.12827</strain>
    </source>
</reference>
<reference evidence="6" key="1">
    <citation type="journal article" date="2014" name="Int. J. Syst. Evol. Microbiol.">
        <title>Complete genome sequence of Corynebacterium casei LMG S-19264T (=DSM 44701T), isolated from a smear-ripened cheese.</title>
        <authorList>
            <consortium name="US DOE Joint Genome Institute (JGI-PGF)"/>
            <person name="Walter F."/>
            <person name="Albersmeier A."/>
            <person name="Kalinowski J."/>
            <person name="Ruckert C."/>
        </authorList>
    </citation>
    <scope>NUCLEOTIDE SEQUENCE</scope>
    <source>
        <strain evidence="6">CGMCC 1.12827</strain>
    </source>
</reference>